<accession>A0ABP6UY72</accession>
<dbReference type="SUPFAM" id="SSF51621">
    <property type="entry name" value="Phosphoenolpyruvate/pyruvate domain"/>
    <property type="match status" value="1"/>
</dbReference>
<organism evidence="1 2">
    <name type="scientific">Aquimarina addita</name>
    <dbReference type="NCBI Taxonomy" id="870485"/>
    <lineage>
        <taxon>Bacteria</taxon>
        <taxon>Pseudomonadati</taxon>
        <taxon>Bacteroidota</taxon>
        <taxon>Flavobacteriia</taxon>
        <taxon>Flavobacteriales</taxon>
        <taxon>Flavobacteriaceae</taxon>
        <taxon>Aquimarina</taxon>
    </lineage>
</organism>
<dbReference type="InterPro" id="IPR040442">
    <property type="entry name" value="Pyrv_kinase-like_dom_sf"/>
</dbReference>
<reference evidence="2" key="1">
    <citation type="journal article" date="2019" name="Int. J. Syst. Evol. Microbiol.">
        <title>The Global Catalogue of Microorganisms (GCM) 10K type strain sequencing project: providing services to taxonomists for standard genome sequencing and annotation.</title>
        <authorList>
            <consortium name="The Broad Institute Genomics Platform"/>
            <consortium name="The Broad Institute Genome Sequencing Center for Infectious Disease"/>
            <person name="Wu L."/>
            <person name="Ma J."/>
        </authorList>
    </citation>
    <scope>NUCLEOTIDE SEQUENCE [LARGE SCALE GENOMIC DNA]</scope>
    <source>
        <strain evidence="2">JCM 17106</strain>
    </source>
</reference>
<evidence type="ECO:0000313" key="2">
    <source>
        <dbReference type="Proteomes" id="UP001500459"/>
    </source>
</evidence>
<evidence type="ECO:0000313" key="1">
    <source>
        <dbReference type="EMBL" id="GAA3522556.1"/>
    </source>
</evidence>
<gene>
    <name evidence="1" type="ORF">GCM10022393_41430</name>
</gene>
<keyword evidence="2" id="KW-1185">Reference proteome</keyword>
<sequence>MSANFELIAFYSNPKTLDELLKAGIDGIIIDWENKGKLNRQSLYNTQVNEHTISDLEFASKKNVPNLICRINGPSYWSTEEIDKAIDLGANELLIPMIKKVEEVAFVLNYVRDRVKVGVMLETSESLAIADQLNALPIHRFFVGLNDLSIQRKSRNLFQPFIDGTIETLRPKITKPFGIAGLTHPMGGVPIPCTHLIGQMKRFDASFGFLRRAFYKDLATYTAADIIKALRESFDHNTMVSTTKITEEEKIFFSQELI</sequence>
<comment type="caution">
    <text evidence="1">The sequence shown here is derived from an EMBL/GenBank/DDBJ whole genome shotgun (WGS) entry which is preliminary data.</text>
</comment>
<dbReference type="Gene3D" id="3.20.20.60">
    <property type="entry name" value="Phosphoenolpyruvate-binding domains"/>
    <property type="match status" value="1"/>
</dbReference>
<name>A0ABP6UY72_9FLAO</name>
<dbReference type="EMBL" id="BAABCW010000030">
    <property type="protein sequence ID" value="GAA3522556.1"/>
    <property type="molecule type" value="Genomic_DNA"/>
</dbReference>
<proteinExistence type="predicted"/>
<dbReference type="Proteomes" id="UP001500459">
    <property type="component" value="Unassembled WGS sequence"/>
</dbReference>
<dbReference type="InterPro" id="IPR015813">
    <property type="entry name" value="Pyrv/PenolPyrv_kinase-like_dom"/>
</dbReference>
<protein>
    <recommendedName>
        <fullName evidence="3">HpcH/HpaI aldolase/citrate lyase domain-containing protein</fullName>
    </recommendedName>
</protein>
<dbReference type="RefSeq" id="WP_344930767.1">
    <property type="nucleotide sequence ID" value="NZ_BAABCW010000030.1"/>
</dbReference>
<evidence type="ECO:0008006" key="3">
    <source>
        <dbReference type="Google" id="ProtNLM"/>
    </source>
</evidence>